<keyword evidence="1" id="KW-0378">Hydrolase</keyword>
<feature type="domain" description="Fibronectin type-III" evidence="6">
    <location>
        <begin position="911"/>
        <end position="996"/>
    </location>
</feature>
<evidence type="ECO:0000259" key="5">
    <source>
        <dbReference type="PROSITE" id="PS50022"/>
    </source>
</evidence>
<dbReference type="InterPro" id="IPR008979">
    <property type="entry name" value="Galactose-bd-like_sf"/>
</dbReference>
<evidence type="ECO:0000256" key="2">
    <source>
        <dbReference type="ARBA" id="ARBA00023326"/>
    </source>
</evidence>
<keyword evidence="4" id="KW-1133">Transmembrane helix</keyword>
<name>Q82N96_STRAW</name>
<dbReference type="PANTHER" id="PTHR36453:SF1">
    <property type="entry name" value="RIGHT HANDED BETA HELIX DOMAIN-CONTAINING PROTEIN"/>
    <property type="match status" value="1"/>
</dbReference>
<dbReference type="AlphaFoldDB" id="Q82N96"/>
<dbReference type="CDD" id="cd00063">
    <property type="entry name" value="FN3"/>
    <property type="match status" value="2"/>
</dbReference>
<proteinExistence type="predicted"/>
<dbReference type="EMBL" id="BA000030">
    <property type="protein sequence ID" value="BAC69117.1"/>
    <property type="molecule type" value="Genomic_DNA"/>
</dbReference>
<keyword evidence="1" id="KW-0326">Glycosidase</keyword>
<dbReference type="InterPro" id="IPR006626">
    <property type="entry name" value="PbH1"/>
</dbReference>
<keyword evidence="8" id="KW-1185">Reference proteome</keyword>
<dbReference type="GO" id="GO:0016798">
    <property type="term" value="F:hydrolase activity, acting on glycosyl bonds"/>
    <property type="evidence" value="ECO:0007669"/>
    <property type="project" value="UniProtKB-KW"/>
</dbReference>
<dbReference type="eggNOG" id="COG4733">
    <property type="taxonomic scope" value="Bacteria"/>
</dbReference>
<evidence type="ECO:0000313" key="7">
    <source>
        <dbReference type="EMBL" id="BAC69117.1"/>
    </source>
</evidence>
<dbReference type="PANTHER" id="PTHR36453">
    <property type="entry name" value="SECRETED PROTEIN-RELATED"/>
    <property type="match status" value="1"/>
</dbReference>
<evidence type="ECO:0000313" key="8">
    <source>
        <dbReference type="Proteomes" id="UP000000428"/>
    </source>
</evidence>
<dbReference type="InterPro" id="IPR013783">
    <property type="entry name" value="Ig-like_fold"/>
</dbReference>
<dbReference type="Gene3D" id="2.160.20.10">
    <property type="entry name" value="Single-stranded right-handed beta-helix, Pectin lyase-like"/>
    <property type="match status" value="2"/>
</dbReference>
<evidence type="ECO:0008006" key="9">
    <source>
        <dbReference type="Google" id="ProtNLM"/>
    </source>
</evidence>
<dbReference type="Pfam" id="PF21231">
    <property type="entry name" value="GH141_M"/>
    <property type="match status" value="1"/>
</dbReference>
<dbReference type="eggNOG" id="COG3250">
    <property type="taxonomic scope" value="Bacteria"/>
</dbReference>
<evidence type="ECO:0000259" key="6">
    <source>
        <dbReference type="PROSITE" id="PS50853"/>
    </source>
</evidence>
<dbReference type="KEGG" id="sma:SAVERM_1407"/>
<feature type="transmembrane region" description="Helical" evidence="4">
    <location>
        <begin position="50"/>
        <end position="69"/>
    </location>
</feature>
<keyword evidence="2" id="KW-0624">Polysaccharide degradation</keyword>
<dbReference type="SUPFAM" id="SSF51126">
    <property type="entry name" value="Pectin lyase-like"/>
    <property type="match status" value="1"/>
</dbReference>
<dbReference type="PROSITE" id="PS50853">
    <property type="entry name" value="FN3"/>
    <property type="match status" value="2"/>
</dbReference>
<feature type="region of interest" description="Disordered" evidence="3">
    <location>
        <begin position="670"/>
        <end position="690"/>
    </location>
</feature>
<dbReference type="SUPFAM" id="SSF49265">
    <property type="entry name" value="Fibronectin type III"/>
    <property type="match status" value="1"/>
</dbReference>
<dbReference type="HOGENOM" id="CLU_009434_0_0_11"/>
<reference evidence="7 8" key="1">
    <citation type="journal article" date="2001" name="Proc. Natl. Acad. Sci. U.S.A.">
        <title>Genome sequence of an industrial microorganism Streptomyces avermitilis: deducing the ability of producing secondary metabolites.</title>
        <authorList>
            <person name="Omura S."/>
            <person name="Ikeda H."/>
            <person name="Ishikawa J."/>
            <person name="Hanamoto A."/>
            <person name="Takahashi C."/>
            <person name="Shinose M."/>
            <person name="Takahashi Y."/>
            <person name="Horikawa H."/>
            <person name="Nakazawa H."/>
            <person name="Osonoe T."/>
            <person name="Kikuchi H."/>
            <person name="Shiba T."/>
            <person name="Sakaki Y."/>
            <person name="Hattori M."/>
        </authorList>
    </citation>
    <scope>NUCLEOTIDE SEQUENCE [LARGE SCALE GENOMIC DNA]</scope>
    <source>
        <strain evidence="8">ATCC 31267 / DSM 46492 / JCM 5070 / NBRC 14893 / NCIMB 12804 / NRRL 8165 / MA-4680</strain>
    </source>
</reference>
<evidence type="ECO:0000256" key="3">
    <source>
        <dbReference type="SAM" id="MobiDB-lite"/>
    </source>
</evidence>
<dbReference type="InterPro" id="IPR012334">
    <property type="entry name" value="Pectin_lyas_fold"/>
</dbReference>
<evidence type="ECO:0000256" key="4">
    <source>
        <dbReference type="SAM" id="Phobius"/>
    </source>
</evidence>
<feature type="domain" description="F5/8 type C" evidence="5">
    <location>
        <begin position="982"/>
        <end position="1128"/>
    </location>
</feature>
<reference evidence="7 8" key="3">
    <citation type="journal article" date="2014" name="J. Ind. Microbiol. Biotechnol.">
        <title>Genome mining of the Streptomyces avermitilis genome and development of genome-minimized hosts for heterologous expression of biosynthetic gene clusters.</title>
        <authorList>
            <person name="Ikeda H."/>
            <person name="Shin-ya K."/>
            <person name="Omura S."/>
        </authorList>
    </citation>
    <scope>NUCLEOTIDE SEQUENCE [LARGE SCALE GENOMIC DNA]</scope>
    <source>
        <strain evidence="8">ATCC 31267 / DSM 46492 / JCM 5070 / NBRC 14893 / NCIMB 12804 / NRRL 8165 / MA-4680</strain>
    </source>
</reference>
<dbReference type="Proteomes" id="UP000000428">
    <property type="component" value="Chromosome"/>
</dbReference>
<dbReference type="InterPro" id="IPR000421">
    <property type="entry name" value="FA58C"/>
</dbReference>
<dbReference type="Pfam" id="PF00754">
    <property type="entry name" value="F5_F8_type_C"/>
    <property type="match status" value="2"/>
</dbReference>
<feature type="region of interest" description="Disordered" evidence="3">
    <location>
        <begin position="1"/>
        <end position="30"/>
    </location>
</feature>
<protein>
    <recommendedName>
        <fullName evidence="9">Secreted protein</fullName>
    </recommendedName>
</protein>
<dbReference type="SUPFAM" id="SSF49785">
    <property type="entry name" value="Galactose-binding domain-like"/>
    <property type="match status" value="2"/>
</dbReference>
<dbReference type="SMART" id="SM00710">
    <property type="entry name" value="PbH1"/>
    <property type="match status" value="7"/>
</dbReference>
<dbReference type="SMART" id="SM00060">
    <property type="entry name" value="FN3"/>
    <property type="match status" value="2"/>
</dbReference>
<dbReference type="PROSITE" id="PS50022">
    <property type="entry name" value="FA58C_3"/>
    <property type="match status" value="2"/>
</dbReference>
<keyword evidence="2" id="KW-0119">Carbohydrate metabolism</keyword>
<dbReference type="SMART" id="SM00231">
    <property type="entry name" value="FA58C"/>
    <property type="match status" value="2"/>
</dbReference>
<accession>Q82N96</accession>
<dbReference type="InterPro" id="IPR011050">
    <property type="entry name" value="Pectin_lyase_fold/virulence"/>
</dbReference>
<dbReference type="InterPro" id="IPR003961">
    <property type="entry name" value="FN3_dom"/>
</dbReference>
<evidence type="ECO:0000256" key="1">
    <source>
        <dbReference type="ARBA" id="ARBA00023295"/>
    </source>
</evidence>
<keyword evidence="4" id="KW-0812">Transmembrane</keyword>
<dbReference type="Gene3D" id="2.60.40.10">
    <property type="entry name" value="Immunoglobulins"/>
    <property type="match status" value="2"/>
</dbReference>
<keyword evidence="4" id="KW-0472">Membrane</keyword>
<feature type="domain" description="Fibronectin type-III" evidence="6">
    <location>
        <begin position="680"/>
        <end position="768"/>
    </location>
</feature>
<feature type="domain" description="F5/8 type C" evidence="5">
    <location>
        <begin position="758"/>
        <end position="899"/>
    </location>
</feature>
<organism evidence="7 8">
    <name type="scientific">Streptomyces avermitilis (strain ATCC 31267 / DSM 46492 / JCM 5070 / NBRC 14893 / NCIMB 12804 / NRRL 8165 / MA-4680)</name>
    <dbReference type="NCBI Taxonomy" id="227882"/>
    <lineage>
        <taxon>Bacteria</taxon>
        <taxon>Bacillati</taxon>
        <taxon>Actinomycetota</taxon>
        <taxon>Actinomycetes</taxon>
        <taxon>Kitasatosporales</taxon>
        <taxon>Streptomycetaceae</taxon>
        <taxon>Streptomyces</taxon>
    </lineage>
</organism>
<gene>
    <name evidence="7" type="ORF">SAVERM_1407</name>
</gene>
<reference evidence="7 8" key="2">
    <citation type="journal article" date="2003" name="Nat. Biotechnol.">
        <title>Complete genome sequence and comparative analysis of the industrial microorganism Streptomyces avermitilis.</title>
        <authorList>
            <person name="Ikeda H."/>
            <person name="Ishikawa J."/>
            <person name="Hanamoto A."/>
            <person name="Shinose M."/>
            <person name="Kikuchi H."/>
            <person name="Shiba T."/>
            <person name="Sakaki Y."/>
            <person name="Hattori M."/>
            <person name="Omura S."/>
        </authorList>
    </citation>
    <scope>NUCLEOTIDE SEQUENCE [LARGE SCALE GENOMIC DNA]</scope>
    <source>
        <strain evidence="8">ATCC 31267 / DSM 46492 / JCM 5070 / NBRC 14893 / NCIMB 12804 / NRRL 8165 / MA-4680</strain>
    </source>
</reference>
<dbReference type="Gene3D" id="2.60.120.260">
    <property type="entry name" value="Galactose-binding domain-like"/>
    <property type="match status" value="2"/>
</dbReference>
<dbReference type="GO" id="GO:0000272">
    <property type="term" value="P:polysaccharide catabolic process"/>
    <property type="evidence" value="ECO:0007669"/>
    <property type="project" value="UniProtKB-KW"/>
</dbReference>
<dbReference type="InterPro" id="IPR036116">
    <property type="entry name" value="FN3_sf"/>
</dbReference>
<dbReference type="InterPro" id="IPR048482">
    <property type="entry name" value="GH141_ins"/>
</dbReference>
<sequence length="1129" mass="120356">MCRSTAVEPPIALGVPVDDRDSQVSPPSGDWIRVSHPSARRRVFAPLRRSFTAAFSVAAVAALLTAVPAQAAPPPPDIDVYVSPAGRDVGSGSAAHPFRTLEHARDHVRDVRRNAKGDIHVRLMSGTYRLSRTFALTARDSGRDGHKIVYEAAPGAHPVISGGERITGWVPAGGAGRVYKAKVGDIDTRQLYVDGELETRARSAKNPSGFSKTSTGYTFTDTGLNAYKRPSDLEVVSSWGWKLMRCPAQSIADNKMTMQQPCWHNAHLQRGQEIQNPTWLENARELLDTPGEWYLDKGEGEIYYMPKAGQDLSTATVTVPRVQDLVDLDGTRTDPVSNVSFRGVTFSYSTWLAPSSFEGLIEGQAGFRMVGHDPDFDATRLKWQKTPGAVNVSYGHGIGFEGNTFTHLGAVGLNLNTGTQGSDITGNVFRQIAATGIQIGGVAVIDAHPDDSRDITKDTRVDNNVVTKVADQYNGSIGILAGYTDHTVITHNKVYDLPYTGISVGWGWGLTDKGGNSNYSPGNLGVPIWDTPTTSRDTEVTDNEIYDIMKSQADGGAVYTLSTDPGGVVSGNYIHGIPSPAYGAIYHDEGSRYWTNTGNALCDVAYQWLFLNHGMDIDATGNFTTQPAYSAQANSTGSTISGNTTVGSCGQLPASVVNNAGLQPSYRHLDPGPDVADHQAPSRPGTPSAVTDFPTVADLTWAASTDDTSVTGYSVHQDGKLISATGKTSVRLPGLTAGKTYAFQITARDAAGNESGPGPTLHVTMPSGTDLALKKSLTASSYSENNTPEKAVDGDLSTRWAQGLGLPDPSWIQVDLGAPYDVNGAITTFEKASGYKYRIEVSPDEVHWKTLADHTAANTTAATDYAHTDDPVTGRFVRLTVTGSSWNGGSIYDFQVYGTPRTVTDHTAPTAPGQPTVKPLLPGLVDVSWSAATDDTGVTSYVVYRDGKRIGVTDATTLRVSGLTADTEYSFTVVARDKALNASDPGKAAVVTTPADHDLALDKQVTASSSYSKDYAPEKAVDGDLSTRWAQGAGLPDPSWIRVDLGKDTGVSSVVTTFEKAGGYKYRLEYSTDGTTWSIFEDHTSDATSSSAVHSFADKPVTARYLRLTVTDSSGNGGSAYGLQAYGGF</sequence>